<protein>
    <submittedName>
        <fullName evidence="1">Uncharacterized protein</fullName>
    </submittedName>
</protein>
<evidence type="ECO:0000313" key="1">
    <source>
        <dbReference type="EMBL" id="KAJ8868608.1"/>
    </source>
</evidence>
<gene>
    <name evidence="1" type="ORF">PR048_030146</name>
</gene>
<name>A0ABQ9G8J2_9NEOP</name>
<dbReference type="EMBL" id="JARBHB010000014">
    <property type="protein sequence ID" value="KAJ8868608.1"/>
    <property type="molecule type" value="Genomic_DNA"/>
</dbReference>
<evidence type="ECO:0000313" key="2">
    <source>
        <dbReference type="Proteomes" id="UP001159363"/>
    </source>
</evidence>
<dbReference type="Proteomes" id="UP001159363">
    <property type="component" value="Chromosome 13"/>
</dbReference>
<accession>A0ABQ9G8J2</accession>
<comment type="caution">
    <text evidence="1">The sequence shown here is derived from an EMBL/GenBank/DDBJ whole genome shotgun (WGS) entry which is preliminary data.</text>
</comment>
<proteinExistence type="predicted"/>
<sequence length="154" mass="17682">MRNKVKKDNFILRCCTGQTPKRESIRGEICQKYLVSILRISKDRVKRITNIIELQENPLRKNEVGAKVLKVPYEFFGVIFTTEFNISFKTPAIDNFSSVKKMMKLHCRLTAKKIWCYPSSQIQLPTRSSNCTSIISPYVTGVPLCGPNKIKVTH</sequence>
<organism evidence="1 2">
    <name type="scientific">Dryococelus australis</name>
    <dbReference type="NCBI Taxonomy" id="614101"/>
    <lineage>
        <taxon>Eukaryota</taxon>
        <taxon>Metazoa</taxon>
        <taxon>Ecdysozoa</taxon>
        <taxon>Arthropoda</taxon>
        <taxon>Hexapoda</taxon>
        <taxon>Insecta</taxon>
        <taxon>Pterygota</taxon>
        <taxon>Neoptera</taxon>
        <taxon>Polyneoptera</taxon>
        <taxon>Phasmatodea</taxon>
        <taxon>Verophasmatodea</taxon>
        <taxon>Anareolatae</taxon>
        <taxon>Phasmatidae</taxon>
        <taxon>Eurycanthinae</taxon>
        <taxon>Dryococelus</taxon>
    </lineage>
</organism>
<reference evidence="1 2" key="1">
    <citation type="submission" date="2023-02" db="EMBL/GenBank/DDBJ databases">
        <title>LHISI_Scaffold_Assembly.</title>
        <authorList>
            <person name="Stuart O.P."/>
            <person name="Cleave R."/>
            <person name="Magrath M.J.L."/>
            <person name="Mikheyev A.S."/>
        </authorList>
    </citation>
    <scope>NUCLEOTIDE SEQUENCE [LARGE SCALE GENOMIC DNA]</scope>
    <source>
        <strain evidence="1">Daus_M_001</strain>
        <tissue evidence="1">Leg muscle</tissue>
    </source>
</reference>
<keyword evidence="2" id="KW-1185">Reference proteome</keyword>